<accession>A0ABD6AES4</accession>
<evidence type="ECO:0000313" key="1">
    <source>
        <dbReference type="EMBL" id="MFC7318716.1"/>
    </source>
</evidence>
<reference evidence="1 2" key="1">
    <citation type="journal article" date="2019" name="Int. J. Syst. Evol. Microbiol.">
        <title>The Global Catalogue of Microorganisms (GCM) 10K type strain sequencing project: providing services to taxonomists for standard genome sequencing and annotation.</title>
        <authorList>
            <consortium name="The Broad Institute Genomics Platform"/>
            <consortium name="The Broad Institute Genome Sequencing Center for Infectious Disease"/>
            <person name="Wu L."/>
            <person name="Ma J."/>
        </authorList>
    </citation>
    <scope>NUCLEOTIDE SEQUENCE [LARGE SCALE GENOMIC DNA]</scope>
    <source>
        <strain evidence="1 2">PSR21</strain>
    </source>
</reference>
<organism evidence="1 2">
    <name type="scientific">Halomarina halobia</name>
    <dbReference type="NCBI Taxonomy" id="3033386"/>
    <lineage>
        <taxon>Archaea</taxon>
        <taxon>Methanobacteriati</taxon>
        <taxon>Methanobacteriota</taxon>
        <taxon>Stenosarchaea group</taxon>
        <taxon>Halobacteria</taxon>
        <taxon>Halobacteriales</taxon>
        <taxon>Natronomonadaceae</taxon>
        <taxon>Halomarina</taxon>
    </lineage>
</organism>
<evidence type="ECO:0000313" key="2">
    <source>
        <dbReference type="Proteomes" id="UP001596547"/>
    </source>
</evidence>
<comment type="caution">
    <text evidence="1">The sequence shown here is derived from an EMBL/GenBank/DDBJ whole genome shotgun (WGS) entry which is preliminary data.</text>
</comment>
<gene>
    <name evidence="1" type="ORF">ACFQPE_18225</name>
</gene>
<keyword evidence="2" id="KW-1185">Reference proteome</keyword>
<dbReference type="GeneID" id="79317095"/>
<name>A0ABD6AES4_9EURY</name>
<dbReference type="Proteomes" id="UP001596547">
    <property type="component" value="Unassembled WGS sequence"/>
</dbReference>
<sequence length="60" mass="7274">MTCPYLSYRRSDGDRTFDTERAYCEVVERFVSPMRADVCNDRHELDHERDCEFYREAESD</sequence>
<dbReference type="EMBL" id="JBHTBF010000003">
    <property type="protein sequence ID" value="MFC7318716.1"/>
    <property type="molecule type" value="Genomic_DNA"/>
</dbReference>
<dbReference type="RefSeq" id="WP_276306446.1">
    <property type="nucleotide sequence ID" value="NZ_CP119993.1"/>
</dbReference>
<proteinExistence type="predicted"/>
<dbReference type="AlphaFoldDB" id="A0ABD6AES4"/>
<protein>
    <submittedName>
        <fullName evidence="1">Uncharacterized protein</fullName>
    </submittedName>
</protein>